<dbReference type="InterPro" id="IPR007110">
    <property type="entry name" value="Ig-like_dom"/>
</dbReference>
<keyword evidence="9" id="KW-1185">Reference proteome</keyword>
<dbReference type="InterPro" id="IPR003599">
    <property type="entry name" value="Ig_sub"/>
</dbReference>
<evidence type="ECO:0000256" key="2">
    <source>
        <dbReference type="ARBA" id="ARBA00022729"/>
    </source>
</evidence>
<feature type="transmembrane region" description="Helical" evidence="6">
    <location>
        <begin position="351"/>
        <end position="373"/>
    </location>
</feature>
<evidence type="ECO:0000256" key="5">
    <source>
        <dbReference type="SAM" id="MobiDB-lite"/>
    </source>
</evidence>
<evidence type="ECO:0000256" key="3">
    <source>
        <dbReference type="ARBA" id="ARBA00023136"/>
    </source>
</evidence>
<name>A0A8C3YIC8_9CETA</name>
<dbReference type="GO" id="GO:0002250">
    <property type="term" value="P:adaptive immune response"/>
    <property type="evidence" value="ECO:0007669"/>
    <property type="project" value="UniProtKB-KW"/>
</dbReference>
<dbReference type="PANTHER" id="PTHR12080">
    <property type="entry name" value="SIGNALING LYMPHOCYTIC ACTIVATION MOLECULE"/>
    <property type="match status" value="1"/>
</dbReference>
<dbReference type="Ensembl" id="ENSCWAT00000015594.1">
    <property type="protein sequence ID" value="ENSCWAP00000014380.1"/>
    <property type="gene ID" value="ENSCWAG00000010831.1"/>
</dbReference>
<dbReference type="SUPFAM" id="SSF48726">
    <property type="entry name" value="Immunoglobulin"/>
    <property type="match status" value="3"/>
</dbReference>
<reference evidence="8" key="2">
    <citation type="submission" date="2025-09" db="UniProtKB">
        <authorList>
            <consortium name="Ensembl"/>
        </authorList>
    </citation>
    <scope>IDENTIFICATION</scope>
</reference>
<dbReference type="GO" id="GO:0016020">
    <property type="term" value="C:membrane"/>
    <property type="evidence" value="ECO:0007669"/>
    <property type="project" value="UniProtKB-SubCell"/>
</dbReference>
<dbReference type="CDD" id="cd16842">
    <property type="entry name" value="Ig_SLAM-like_N"/>
    <property type="match status" value="1"/>
</dbReference>
<evidence type="ECO:0000256" key="6">
    <source>
        <dbReference type="SAM" id="Phobius"/>
    </source>
</evidence>
<feature type="compositionally biased region" description="Basic and acidic residues" evidence="5">
    <location>
        <begin position="447"/>
        <end position="459"/>
    </location>
</feature>
<keyword evidence="4" id="KW-0325">Glycoprotein</keyword>
<dbReference type="InterPro" id="IPR013783">
    <property type="entry name" value="Ig-like_fold"/>
</dbReference>
<comment type="subcellular location">
    <subcellularLocation>
        <location evidence="1">Membrane</location>
    </subcellularLocation>
</comment>
<evidence type="ECO:0000256" key="4">
    <source>
        <dbReference type="ARBA" id="ARBA00023180"/>
    </source>
</evidence>
<dbReference type="PROSITE" id="PS50835">
    <property type="entry name" value="IG_LIKE"/>
    <property type="match status" value="1"/>
</dbReference>
<sequence length="530" mass="58052">MCRPLAWEPPYAAGAALKKGAMYPSPVSAGLGASHSAPTVVRGLLGGLVILPLNISVNMEIEHIAWNGPQNALALVTPGSKVIIIMDRRYQGRINITQNNSLSINKLTWKDAGSYKAQINQKDSEVTISEEFILHIYEQLQEPQVTVKSVNTSENASCNITLLCSVEGAGEEIRYHWTSRGPHASESLGGSTLTISWLPCDPDLPYICTAENPVSRSSSRPVHAWQFCTGPGASSGGPTGETVVGVLGESVTLALAPPESQRIENVIWIFNTSIIGKKRREAATADPLIKFKDPSKNTVWVSSQDHSLKIGQLRMEDAGPYHACVCSDTRVVITKLFNLLIYRPERRNTKLWVWLSTTVFPLLFFGIPGWCLWKKKGRYSAPASSSSQVEASADPPESTAHLALCTTLSQGYEKLDTFPETVRQQPRHGSNSSSDSNGTTEEDEDRTEMHQPNDGRDQMCDLDSEGQADYELVTPGGTAPSLVYEGEMVYTQVFLDLQGKTPVPRKIENSDTIYCSIQKPQTVRTIFSVP</sequence>
<keyword evidence="6" id="KW-0812">Transmembrane</keyword>
<dbReference type="GeneTree" id="ENSGT01030000234540"/>
<gene>
    <name evidence="8" type="primary">LY9</name>
</gene>
<organism evidence="8 9">
    <name type="scientific">Catagonus wagneri</name>
    <name type="common">Chacoan peccary</name>
    <dbReference type="NCBI Taxonomy" id="51154"/>
    <lineage>
        <taxon>Eukaryota</taxon>
        <taxon>Metazoa</taxon>
        <taxon>Chordata</taxon>
        <taxon>Craniata</taxon>
        <taxon>Vertebrata</taxon>
        <taxon>Euteleostomi</taxon>
        <taxon>Mammalia</taxon>
        <taxon>Eutheria</taxon>
        <taxon>Laurasiatheria</taxon>
        <taxon>Artiodactyla</taxon>
        <taxon>Suina</taxon>
        <taxon>Tayassuidae</taxon>
        <taxon>Catagonus</taxon>
    </lineage>
</organism>
<accession>A0A8C3YIC8</accession>
<keyword evidence="3 6" id="KW-0472">Membrane</keyword>
<evidence type="ECO:0000256" key="1">
    <source>
        <dbReference type="ARBA" id="ARBA00004370"/>
    </source>
</evidence>
<dbReference type="AlphaFoldDB" id="A0A8C3YIC8"/>
<feature type="domain" description="Ig-like" evidence="7">
    <location>
        <begin position="143"/>
        <end position="219"/>
    </location>
</feature>
<dbReference type="SMART" id="SM00409">
    <property type="entry name" value="IG"/>
    <property type="match status" value="2"/>
</dbReference>
<evidence type="ECO:0000313" key="8">
    <source>
        <dbReference type="Ensembl" id="ENSCWAP00000014380.1"/>
    </source>
</evidence>
<feature type="compositionally biased region" description="Low complexity" evidence="5">
    <location>
        <begin position="429"/>
        <end position="439"/>
    </location>
</feature>
<evidence type="ECO:0000313" key="9">
    <source>
        <dbReference type="Proteomes" id="UP000694540"/>
    </source>
</evidence>
<keyword evidence="2" id="KW-0732">Signal</keyword>
<evidence type="ECO:0000259" key="7">
    <source>
        <dbReference type="PROSITE" id="PS50835"/>
    </source>
</evidence>
<keyword evidence="6" id="KW-1133">Transmembrane helix</keyword>
<dbReference type="InterPro" id="IPR036179">
    <property type="entry name" value="Ig-like_dom_sf"/>
</dbReference>
<dbReference type="Gene3D" id="2.60.40.10">
    <property type="entry name" value="Immunoglobulins"/>
    <property type="match status" value="3"/>
</dbReference>
<protein>
    <submittedName>
        <fullName evidence="8">Lymphocyte antigen 9</fullName>
    </submittedName>
</protein>
<dbReference type="InterPro" id="IPR015631">
    <property type="entry name" value="CD2/SLAM_rcpt"/>
</dbReference>
<dbReference type="GO" id="GO:0045087">
    <property type="term" value="P:innate immune response"/>
    <property type="evidence" value="ECO:0007669"/>
    <property type="project" value="UniProtKB-KW"/>
</dbReference>
<reference evidence="8" key="1">
    <citation type="submission" date="2025-08" db="UniProtKB">
        <authorList>
            <consortium name="Ensembl"/>
        </authorList>
    </citation>
    <scope>IDENTIFICATION</scope>
</reference>
<proteinExistence type="predicted"/>
<dbReference type="PANTHER" id="PTHR12080:SF114">
    <property type="entry name" value="T-LYMPHOCYTE SURFACE ANTIGEN LY-9"/>
    <property type="match status" value="1"/>
</dbReference>
<dbReference type="Proteomes" id="UP000694540">
    <property type="component" value="Unplaced"/>
</dbReference>
<feature type="region of interest" description="Disordered" evidence="5">
    <location>
        <begin position="419"/>
        <end position="462"/>
    </location>
</feature>